<keyword evidence="3" id="KW-1185">Reference proteome</keyword>
<keyword evidence="1" id="KW-0812">Transmembrane</keyword>
<gene>
    <name evidence="2" type="ORF">GCL60_09575</name>
</gene>
<keyword evidence="1" id="KW-1133">Transmembrane helix</keyword>
<feature type="transmembrane region" description="Helical" evidence="1">
    <location>
        <begin position="580"/>
        <end position="598"/>
    </location>
</feature>
<organism evidence="2 3">
    <name type="scientific">Silvanigrella paludirubra</name>
    <dbReference type="NCBI Taxonomy" id="2499159"/>
    <lineage>
        <taxon>Bacteria</taxon>
        <taxon>Pseudomonadati</taxon>
        <taxon>Bdellovibrionota</taxon>
        <taxon>Oligoflexia</taxon>
        <taxon>Silvanigrellales</taxon>
        <taxon>Silvanigrellaceae</taxon>
        <taxon>Silvanigrella</taxon>
    </lineage>
</organism>
<accession>A0A6N6VV48</accession>
<reference evidence="2 3" key="1">
    <citation type="submission" date="2019-10" db="EMBL/GenBank/DDBJ databases">
        <title>New species of Slilvanegrellaceae.</title>
        <authorList>
            <person name="Pitt A."/>
            <person name="Hahn M.W."/>
        </authorList>
    </citation>
    <scope>NUCLEOTIDE SEQUENCE [LARGE SCALE GENOMIC DNA]</scope>
    <source>
        <strain evidence="2 3">SP-Ram-0.45-NSY-1</strain>
    </source>
</reference>
<keyword evidence="1" id="KW-0472">Membrane</keyword>
<evidence type="ECO:0000313" key="2">
    <source>
        <dbReference type="EMBL" id="KAB8039094.1"/>
    </source>
</evidence>
<evidence type="ECO:0000313" key="3">
    <source>
        <dbReference type="Proteomes" id="UP000437748"/>
    </source>
</evidence>
<proteinExistence type="predicted"/>
<protein>
    <submittedName>
        <fullName evidence="2">Uncharacterized protein</fullName>
    </submittedName>
</protein>
<evidence type="ECO:0000256" key="1">
    <source>
        <dbReference type="SAM" id="Phobius"/>
    </source>
</evidence>
<feature type="transmembrane region" description="Helical" evidence="1">
    <location>
        <begin position="539"/>
        <end position="559"/>
    </location>
</feature>
<dbReference type="EMBL" id="WFLM01000003">
    <property type="protein sequence ID" value="KAB8039094.1"/>
    <property type="molecule type" value="Genomic_DNA"/>
</dbReference>
<dbReference type="RefSeq" id="WP_153420493.1">
    <property type="nucleotide sequence ID" value="NZ_WFLM01000003.1"/>
</dbReference>
<comment type="caution">
    <text evidence="2">The sequence shown here is derived from an EMBL/GenBank/DDBJ whole genome shotgun (WGS) entry which is preliminary data.</text>
</comment>
<dbReference type="AlphaFoldDB" id="A0A6N6VV48"/>
<name>A0A6N6VV48_9BACT</name>
<sequence>MTNLKIESRFNDFKAKRLEKKKQKKIYKNKISKAEIIKEVILDPSELYYYYSSFKELCVAYYSSIVFLNENDVRYLEKIYTNRNQRDNLIAIAFNMKTADIHEKLISSFETNIKGNTDNHGFLVICENSSAPIFSLSSYENFLNKLSKFINENELENFTQFYIKFHEKFKKIAESRNMDDKFRYHKCFTKAELFNMLAVTLLEFSSVALTIAFPPYAAVTGTITAFAIISAINGGRRVLTPFASRAYFIVRKDVYYGKSFQSPTELYEPLNSNNGLSQNSNGFLINSFSKNKYEIELNNLNKMNKVLSEISNVATRNGLVNFNLSSLFHYYINLVEKFDHDLSQTDFKKSIFHKGEPYEKEFQELENIYYKTMNYSRYMKALKTPLYAQLGSIRLSLLKSIQVLFSPESTFSVFCNNHIVNSSKSNKEYYRTTIENKIKKKYKSINGFDRSVYTDLIFSTIVSGKLSPDKSKEFLQGLDNLVNKKDYGQEMKNWFKDLSHPTSLGRKGVGILGNLGWIFYGTSETASNPLKQFNSDSKYYFQIGGAILYNLVLGITYVANDRKPSKKLEFVTDIMKYTMSTIYMGECIIGLVNYIGVWSGKLVNTTLSNFAASPFGLIADVGISYASHKIDQHEKKMWNKIVEDYVEYRETEMELRNKPESETNLFNGISPNAPRKYWRPAFDFFKKQDKNAVNYMKNISKIYSDKLGNISQLAIEVNKDIISLVKKVEKFNEQKTNYVFKTSFKEKYFKKVDYSEDKIIEDYTKLFTKIIALSGEIESYDYYLNNFVDGFLTEVDYSLQLYMSLLIDNIKDPKLHELSKFGEIEKIANVVFERKFYEVTEL</sequence>
<dbReference type="Proteomes" id="UP000437748">
    <property type="component" value="Unassembled WGS sequence"/>
</dbReference>